<dbReference type="PANTHER" id="PTHR12570:SF92">
    <property type="entry name" value="SPICHTHYIN, ISOFORM B"/>
    <property type="match status" value="1"/>
</dbReference>
<feature type="region of interest" description="Disordered" evidence="6">
    <location>
        <begin position="487"/>
        <end position="555"/>
    </location>
</feature>
<feature type="compositionally biased region" description="Basic and acidic residues" evidence="6">
    <location>
        <begin position="528"/>
        <end position="539"/>
    </location>
</feature>
<keyword evidence="5 7" id="KW-0472">Membrane</keyword>
<feature type="transmembrane region" description="Helical" evidence="7">
    <location>
        <begin position="88"/>
        <end position="107"/>
    </location>
</feature>
<keyword evidence="4 7" id="KW-1133">Transmembrane helix</keyword>
<dbReference type="EMBL" id="AZGZ01000028">
    <property type="protein sequence ID" value="KZZ88090.1"/>
    <property type="molecule type" value="Genomic_DNA"/>
</dbReference>
<dbReference type="InterPro" id="IPR037185">
    <property type="entry name" value="EmrE-like"/>
</dbReference>
<feature type="transmembrane region" description="Helical" evidence="7">
    <location>
        <begin position="113"/>
        <end position="134"/>
    </location>
</feature>
<evidence type="ECO:0000256" key="2">
    <source>
        <dbReference type="ARBA" id="ARBA00022692"/>
    </source>
</evidence>
<feature type="transmembrane region" description="Helical" evidence="7">
    <location>
        <begin position="278"/>
        <end position="299"/>
    </location>
</feature>
<dbReference type="GO" id="GO:0015095">
    <property type="term" value="F:magnesium ion transmembrane transporter activity"/>
    <property type="evidence" value="ECO:0007669"/>
    <property type="project" value="InterPro"/>
</dbReference>
<dbReference type="InterPro" id="IPR008521">
    <property type="entry name" value="Mg_trans_NIPA"/>
</dbReference>
<evidence type="ECO:0008006" key="10">
    <source>
        <dbReference type="Google" id="ProtNLM"/>
    </source>
</evidence>
<feature type="transmembrane region" description="Helical" evidence="7">
    <location>
        <begin position="305"/>
        <end position="326"/>
    </location>
</feature>
<evidence type="ECO:0000256" key="4">
    <source>
        <dbReference type="ARBA" id="ARBA00022989"/>
    </source>
</evidence>
<proteinExistence type="predicted"/>
<feature type="transmembrane region" description="Helical" evidence="7">
    <location>
        <begin position="141"/>
        <end position="163"/>
    </location>
</feature>
<keyword evidence="3" id="KW-0256">Endoplasmic reticulum</keyword>
<dbReference type="SUPFAM" id="SSF103481">
    <property type="entry name" value="Multidrug resistance efflux transporter EmrE"/>
    <property type="match status" value="1"/>
</dbReference>
<dbReference type="PANTHER" id="PTHR12570">
    <property type="match status" value="1"/>
</dbReference>
<keyword evidence="9" id="KW-1185">Reference proteome</keyword>
<feature type="region of interest" description="Disordered" evidence="6">
    <location>
        <begin position="420"/>
        <end position="466"/>
    </location>
</feature>
<feature type="compositionally biased region" description="Polar residues" evidence="6">
    <location>
        <begin position="542"/>
        <end position="555"/>
    </location>
</feature>
<sequence length="645" mass="69988">MSVPNLVVRAASAAASATSSATVSAASSASSSDDNGRPPVFKAVGIILAVSSGLLIGSSFVLKKVGLLRANVKYNEEAGEGYGYLKNFYWWAGMTLMALGELCNFVAYAFVDAILVTPMGALSVVVTTILSAIFLKERLSFVGQVGCVNCIIGSVVIAMNAPAQSSVSNIDEMQHYVIAPGFLSYAGVIVVGCAFVALWAGPRYGKRSMFVYISICSLIGGLSVVATQGLGAAIVAQIQGHEQFKHWFLYVLLVFVIMTLVTEIIYLNKALNIYNAALVTPTYYVFFTSATIVTSAVLFKGFKGSAISITTVVMGFLQICSGVVLLQLSKSAKDVPDTAVFKGDLDQLREVAEQKEPESEPKADAIRGAAAIVRRFSTVRRQSELDEAKEYRRQRFIESTEAPVEGETYEWDGLRRRKTVLGPNRQPSTYQALRTDSSRRPPLGMSSIPEDNPDEQEMAKKEGSVAARSDTILSDLTRRVSKAIRSGWKPVQSQENDEDPFISDAEKDNPFSDDTPYVGAKVVAPESAHIDGDHAERHISYLTPNPFESSSSNAKSLKHQFSFEYDQSEANVGLAPLHRPTAVERKARNYASDEETRGLVQSEQEEISSRDRDGRPALPRNASSSSGSSIGLRQARDPFDESPTL</sequence>
<feature type="transmembrane region" description="Helical" evidence="7">
    <location>
        <begin position="175"/>
        <end position="198"/>
    </location>
</feature>
<gene>
    <name evidence="8" type="ORF">AAP_05150</name>
</gene>
<evidence type="ECO:0000256" key="3">
    <source>
        <dbReference type="ARBA" id="ARBA00022824"/>
    </source>
</evidence>
<dbReference type="OrthoDB" id="6428174at2759"/>
<feature type="compositionally biased region" description="Polar residues" evidence="6">
    <location>
        <begin position="425"/>
        <end position="435"/>
    </location>
</feature>
<feature type="transmembrane region" description="Helical" evidence="7">
    <location>
        <begin position="41"/>
        <end position="62"/>
    </location>
</feature>
<dbReference type="Pfam" id="PF05653">
    <property type="entry name" value="Mg_trans_NIPA"/>
    <property type="match status" value="1"/>
</dbReference>
<feature type="transmembrane region" description="Helical" evidence="7">
    <location>
        <begin position="247"/>
        <end position="266"/>
    </location>
</feature>
<dbReference type="Proteomes" id="UP000242877">
    <property type="component" value="Unassembled WGS sequence"/>
</dbReference>
<dbReference type="AlphaFoldDB" id="A0A166N766"/>
<evidence type="ECO:0000256" key="6">
    <source>
        <dbReference type="SAM" id="MobiDB-lite"/>
    </source>
</evidence>
<accession>A0A166N766</accession>
<comment type="subcellular location">
    <subcellularLocation>
        <location evidence="1">Endoplasmic reticulum membrane</location>
        <topology evidence="1">Multi-pass membrane protein</topology>
    </subcellularLocation>
</comment>
<dbReference type="VEuPathDB" id="FungiDB:AAP_05150"/>
<dbReference type="Gene3D" id="1.10.3730.20">
    <property type="match status" value="1"/>
</dbReference>
<organism evidence="8 9">
    <name type="scientific">Ascosphaera apis ARSEF 7405</name>
    <dbReference type="NCBI Taxonomy" id="392613"/>
    <lineage>
        <taxon>Eukaryota</taxon>
        <taxon>Fungi</taxon>
        <taxon>Dikarya</taxon>
        <taxon>Ascomycota</taxon>
        <taxon>Pezizomycotina</taxon>
        <taxon>Eurotiomycetes</taxon>
        <taxon>Eurotiomycetidae</taxon>
        <taxon>Onygenales</taxon>
        <taxon>Ascosphaeraceae</taxon>
        <taxon>Ascosphaera</taxon>
    </lineage>
</organism>
<keyword evidence="2 7" id="KW-0812">Transmembrane</keyword>
<comment type="caution">
    <text evidence="8">The sequence shown here is derived from an EMBL/GenBank/DDBJ whole genome shotgun (WGS) entry which is preliminary data.</text>
</comment>
<evidence type="ECO:0000256" key="5">
    <source>
        <dbReference type="ARBA" id="ARBA00023136"/>
    </source>
</evidence>
<feature type="transmembrane region" description="Helical" evidence="7">
    <location>
        <begin position="210"/>
        <end position="235"/>
    </location>
</feature>
<evidence type="ECO:0000256" key="1">
    <source>
        <dbReference type="ARBA" id="ARBA00004477"/>
    </source>
</evidence>
<dbReference type="GO" id="GO:0016020">
    <property type="term" value="C:membrane"/>
    <property type="evidence" value="ECO:0007669"/>
    <property type="project" value="UniProtKB-SubCell"/>
</dbReference>
<evidence type="ECO:0000313" key="9">
    <source>
        <dbReference type="Proteomes" id="UP000242877"/>
    </source>
</evidence>
<reference evidence="8 9" key="1">
    <citation type="journal article" date="2016" name="Genome Biol. Evol.">
        <title>Divergent and convergent evolution of fungal pathogenicity.</title>
        <authorList>
            <person name="Shang Y."/>
            <person name="Xiao G."/>
            <person name="Zheng P."/>
            <person name="Cen K."/>
            <person name="Zhan S."/>
            <person name="Wang C."/>
        </authorList>
    </citation>
    <scope>NUCLEOTIDE SEQUENCE [LARGE SCALE GENOMIC DNA]</scope>
    <source>
        <strain evidence="8 9">ARSEF 7405</strain>
    </source>
</reference>
<evidence type="ECO:0000313" key="8">
    <source>
        <dbReference type="EMBL" id="KZZ88090.1"/>
    </source>
</evidence>
<evidence type="ECO:0000256" key="7">
    <source>
        <dbReference type="SAM" id="Phobius"/>
    </source>
</evidence>
<protein>
    <recommendedName>
        <fullName evidence="10">DUF803 domain membrane protein</fullName>
    </recommendedName>
</protein>
<name>A0A166N766_9EURO</name>
<feature type="region of interest" description="Disordered" evidence="6">
    <location>
        <begin position="572"/>
        <end position="645"/>
    </location>
</feature>